<dbReference type="CDD" id="cd18785">
    <property type="entry name" value="SF2_C"/>
    <property type="match status" value="1"/>
</dbReference>
<keyword evidence="3" id="KW-0378">Hydrolase</keyword>
<dbReference type="Gene3D" id="3.40.50.300">
    <property type="entry name" value="P-loop containing nucleotide triphosphate hydrolases"/>
    <property type="match status" value="2"/>
</dbReference>
<dbReference type="InterPro" id="IPR029063">
    <property type="entry name" value="SAM-dependent_MTases_sf"/>
</dbReference>
<dbReference type="InterPro" id="IPR011856">
    <property type="entry name" value="tRNA_endonuc-like_dom_sf"/>
</dbReference>
<dbReference type="GO" id="GO:0008170">
    <property type="term" value="F:N-methyltransferase activity"/>
    <property type="evidence" value="ECO:0007669"/>
    <property type="project" value="InterPro"/>
</dbReference>
<evidence type="ECO:0000313" key="3">
    <source>
        <dbReference type="EMBL" id="GIF80862.1"/>
    </source>
</evidence>
<dbReference type="GO" id="GO:0005524">
    <property type="term" value="F:ATP binding"/>
    <property type="evidence" value="ECO:0007669"/>
    <property type="project" value="InterPro"/>
</dbReference>
<dbReference type="Gene3D" id="3.40.1350.10">
    <property type="match status" value="1"/>
</dbReference>
<dbReference type="Proteomes" id="UP000601223">
    <property type="component" value="Unassembled WGS sequence"/>
</dbReference>
<protein>
    <submittedName>
        <fullName evidence="3">Helicase</fullName>
    </submittedName>
</protein>
<dbReference type="GO" id="GO:0009307">
    <property type="term" value="P:DNA restriction-modification system"/>
    <property type="evidence" value="ECO:0007669"/>
    <property type="project" value="UniProtKB-KW"/>
</dbReference>
<keyword evidence="3" id="KW-0347">Helicase</keyword>
<sequence>MATSIHDILHELQVTSTDERDKGDKFERLIAAYLRMDTAWSDRFSNVWLWADWPGRAGKPDTGIDLVAEERETGALTAIQCKFYDASHTLQKNDIDSFFTASGKAPFTGRMIVSTTDKWSTHAEDALADQHIPVTRLRVQDLDESSIDWSQFSLKQPEVMTLRAKKVLRPHQTTALEKVREGFQAHDRGKLIMACGTGKTMTSLRIVEDQVAPGGMVLLLVPSISLLSQTLKEWTSEAEVPLRPFAVCSDVRAGRRTESEDISPYDLIFPATTDPQKLHAQVNEGQHGGKITVIFSTYQSLPAVAAAQRAGLPEFDLIVCDEAHRTTGVTLVDEDESNFVKVHKQEFVKGAKRLYMTATPRIYDDGSKSKADEGSAELASMDDEAMFGPEFHRLGFGEAVDKGLLADYKVLVLAVDERAVSATFQQQLADEDSELRLDDAAKIVGCWNGLAKRGQAESGFGTDPRPMTRAVAFARSIEDSKKFAKLFTSIVDQHITSLALDDDETSNEPLLRCQADHVDGTFNVLRRSQKLDWLKAPAEADSCRVLSNARCLSEGVDVPALDAVMFLNPRNSVVDVVQSVGRVMRKAPGKQYGYVILPIGIPAEMTPEQALADNQKYKVVWQVLQALRAHDERFNAMVNQIELNKARPDKLQVIGVGGFEGEPGEQRNRQQYVQPGFDFPHIGEWRDAIYARIVQKVGSRRYWEDWAKDVSVIAERHTTRIRALLGDPTLHVNDTFEDFLNGLRANLNDGITRDDAIDMLAQHLITRPVFEALFDGYSFAENNPVSKVMQGMLDALDEQNLDSETETLDRFYNSVRLRAEGIDNAEGKQKIITELYEKFFKIAFPRAAESLGIVYTPVEVVDFIIRSAEEVLRREFNASISDRGVHVLDPFTGTGTFIVRLLQSGIIRSEDLLYKYTQELHANEILLLAYYIAAINIEATYHGIAGGEYVSFNGIVLTDTFQMAEDGDPMDEFIFPQNNERVAHQKSLDIRVIVGNPPYSVGQTSQNDGNQNQRYPTLDASIARTYAARSTATNRNSLYDSYIRAIRWASDRIAASQQGGIICYVSNGGYIDSNTADGLRKSLAEEFHAIYCFNLRGNQRTAGDLSKREGGKIFGQGSRSTVAILLLVKKPGASVGAQIYYRDIGDYLTREQKLAVVAGNSIDTIDWQPITPNDDGDWINQRSAYFEAFSPMGAKADDQASVFRTYSGGLKTNRDAWVYNSSRDALQVNIGRMVGHYNNQVAEYAEFCRREKVVDPKAGVDSFVDLDPKKISWNRADKANLARGVYYPVHTNAITVSTYRPFNKQYVYFDRQLNDMIYQLAKIFPTSDHSNLGFYIVGMGSAVPFSVLMIDSLPDLHVTGAGSGGQFFPRYTYEQSTGQANLFDNGDTDAYKRIDNISDEILQGYRSTYGALVTKDDIFYYTYGLLHSPEYRFEYAADLKKMLPRIPQVATAEDFATFCAAGRKLAELHVGYEQVDPYPLDEIVRPGADAAHPDFYRVEKMTFGKAGKSVDRSTVVYNSNITLKGIPSEAHDYMLGSRSGVEWIVERYQVKTDKASGIVNDPNDWAAEAGDPRYIIDLLKRIVTVSVETVRIVNELPPLKLATS</sequence>
<dbReference type="InterPro" id="IPR027417">
    <property type="entry name" value="P-loop_NTPase"/>
</dbReference>
<name>A0A8J3NH37_9ACTN</name>
<dbReference type="InterPro" id="IPR001650">
    <property type="entry name" value="Helicase_C-like"/>
</dbReference>
<dbReference type="GO" id="GO:0004386">
    <property type="term" value="F:helicase activity"/>
    <property type="evidence" value="ECO:0007669"/>
    <property type="project" value="UniProtKB-KW"/>
</dbReference>
<dbReference type="InterPro" id="IPR011335">
    <property type="entry name" value="Restrct_endonuc-II-like"/>
</dbReference>
<organism evidence="3 4">
    <name type="scientific">Catellatospora bangladeshensis</name>
    <dbReference type="NCBI Taxonomy" id="310355"/>
    <lineage>
        <taxon>Bacteria</taxon>
        <taxon>Bacillati</taxon>
        <taxon>Actinomycetota</taxon>
        <taxon>Actinomycetes</taxon>
        <taxon>Micromonosporales</taxon>
        <taxon>Micromonosporaceae</taxon>
        <taxon>Catellatospora</taxon>
    </lineage>
</organism>
<dbReference type="InterPro" id="IPR003356">
    <property type="entry name" value="DNA_methylase_A-5"/>
</dbReference>
<dbReference type="PRINTS" id="PR00507">
    <property type="entry name" value="N12N6MTFRASE"/>
</dbReference>
<keyword evidence="4" id="KW-1185">Reference proteome</keyword>
<comment type="caution">
    <text evidence="3">The sequence shown here is derived from an EMBL/GenBank/DDBJ whole genome shotgun (WGS) entry which is preliminary data.</text>
</comment>
<proteinExistence type="predicted"/>
<evidence type="ECO:0000259" key="2">
    <source>
        <dbReference type="PROSITE" id="PS51192"/>
    </source>
</evidence>
<dbReference type="RefSeq" id="WP_203744872.1">
    <property type="nucleotide sequence ID" value="NZ_BONF01000011.1"/>
</dbReference>
<dbReference type="PANTHER" id="PTHR47396">
    <property type="entry name" value="TYPE I RESTRICTION ENZYME ECOKI R PROTEIN"/>
    <property type="match status" value="1"/>
</dbReference>
<keyword evidence="1" id="KW-0680">Restriction system</keyword>
<dbReference type="Pfam" id="PF13156">
    <property type="entry name" value="Mrr_cat_2"/>
    <property type="match status" value="1"/>
</dbReference>
<feature type="domain" description="Helicase ATP-binding" evidence="2">
    <location>
        <begin position="180"/>
        <end position="360"/>
    </location>
</feature>
<dbReference type="Pfam" id="PF22240">
    <property type="entry name" value="ISP_coupler"/>
    <property type="match status" value="1"/>
</dbReference>
<dbReference type="SUPFAM" id="SSF52540">
    <property type="entry name" value="P-loop containing nucleoside triphosphate hydrolases"/>
    <property type="match status" value="2"/>
</dbReference>
<dbReference type="GO" id="GO:0032259">
    <property type="term" value="P:methylation"/>
    <property type="evidence" value="ECO:0007669"/>
    <property type="project" value="InterPro"/>
</dbReference>
<dbReference type="PROSITE" id="PS51192">
    <property type="entry name" value="HELICASE_ATP_BIND_1"/>
    <property type="match status" value="1"/>
</dbReference>
<dbReference type="InterPro" id="IPR050742">
    <property type="entry name" value="Helicase_Restrict-Modif_Enz"/>
</dbReference>
<accession>A0A8J3NH37</accession>
<dbReference type="GO" id="GO:0005829">
    <property type="term" value="C:cytosol"/>
    <property type="evidence" value="ECO:0007669"/>
    <property type="project" value="TreeGrafter"/>
</dbReference>
<dbReference type="InterPro" id="IPR041635">
    <property type="entry name" value="Type_ISP_LLaBIII_C"/>
</dbReference>
<evidence type="ECO:0000256" key="1">
    <source>
        <dbReference type="ARBA" id="ARBA00022747"/>
    </source>
</evidence>
<dbReference type="CDD" id="cd22333">
    <property type="entry name" value="LlaBIII_nuclease-like"/>
    <property type="match status" value="1"/>
</dbReference>
<evidence type="ECO:0000313" key="4">
    <source>
        <dbReference type="Proteomes" id="UP000601223"/>
    </source>
</evidence>
<keyword evidence="3" id="KW-0067">ATP-binding</keyword>
<dbReference type="Pfam" id="PF02384">
    <property type="entry name" value="N6_Mtase"/>
    <property type="match status" value="1"/>
</dbReference>
<dbReference type="PANTHER" id="PTHR47396:SF1">
    <property type="entry name" value="ATP-DEPENDENT HELICASE IRC3-RELATED"/>
    <property type="match status" value="1"/>
</dbReference>
<dbReference type="SMART" id="SM00487">
    <property type="entry name" value="DEXDc"/>
    <property type="match status" value="1"/>
</dbReference>
<dbReference type="Pfam" id="PF04851">
    <property type="entry name" value="ResIII"/>
    <property type="match status" value="1"/>
</dbReference>
<dbReference type="InterPro" id="IPR039442">
    <property type="entry name" value="Mrr-like_dom"/>
</dbReference>
<dbReference type="InterPro" id="IPR002052">
    <property type="entry name" value="DNA_methylase_N6_adenine_CS"/>
</dbReference>
<dbReference type="PROSITE" id="PS00092">
    <property type="entry name" value="N6_MTASE"/>
    <property type="match status" value="1"/>
</dbReference>
<reference evidence="3 4" key="1">
    <citation type="submission" date="2021-01" db="EMBL/GenBank/DDBJ databases">
        <title>Whole genome shotgun sequence of Catellatospora bangladeshensis NBRC 107357.</title>
        <authorList>
            <person name="Komaki H."/>
            <person name="Tamura T."/>
        </authorList>
    </citation>
    <scope>NUCLEOTIDE SEQUENCE [LARGE SCALE GENOMIC DNA]</scope>
    <source>
        <strain evidence="3 4">NBRC 107357</strain>
    </source>
</reference>
<dbReference type="InterPro" id="IPR053980">
    <property type="entry name" value="ISP_coupler"/>
</dbReference>
<dbReference type="SUPFAM" id="SSF52980">
    <property type="entry name" value="Restriction endonuclease-like"/>
    <property type="match status" value="1"/>
</dbReference>
<dbReference type="GO" id="GO:0003677">
    <property type="term" value="F:DNA binding"/>
    <property type="evidence" value="ECO:0007669"/>
    <property type="project" value="InterPro"/>
</dbReference>
<dbReference type="Gene3D" id="3.40.50.150">
    <property type="entry name" value="Vaccinia Virus protein VP39"/>
    <property type="match status" value="1"/>
</dbReference>
<dbReference type="EMBL" id="BONF01000011">
    <property type="protein sequence ID" value="GIF80862.1"/>
    <property type="molecule type" value="Genomic_DNA"/>
</dbReference>
<gene>
    <name evidence="3" type="ORF">Cba03nite_22110</name>
</gene>
<dbReference type="SUPFAM" id="SSF53335">
    <property type="entry name" value="S-adenosyl-L-methionine-dependent methyltransferases"/>
    <property type="match status" value="1"/>
</dbReference>
<dbReference type="GO" id="GO:0016787">
    <property type="term" value="F:hydrolase activity"/>
    <property type="evidence" value="ECO:0007669"/>
    <property type="project" value="InterPro"/>
</dbReference>
<dbReference type="Pfam" id="PF00271">
    <property type="entry name" value="Helicase_C"/>
    <property type="match status" value="1"/>
</dbReference>
<dbReference type="Pfam" id="PF18135">
    <property type="entry name" value="Type_ISP_C"/>
    <property type="match status" value="1"/>
</dbReference>
<dbReference type="InterPro" id="IPR006935">
    <property type="entry name" value="Helicase/UvrB_N"/>
</dbReference>
<dbReference type="InterPro" id="IPR014001">
    <property type="entry name" value="Helicase_ATP-bd"/>
</dbReference>
<keyword evidence="3" id="KW-0547">Nucleotide-binding</keyword>